<gene>
    <name evidence="3" type="ORF">BaRGS_00038668</name>
</gene>
<dbReference type="InterPro" id="IPR029021">
    <property type="entry name" value="Prot-tyrosine_phosphatase-like"/>
</dbReference>
<evidence type="ECO:0000259" key="1">
    <source>
        <dbReference type="PROSITE" id="PS50055"/>
    </source>
</evidence>
<dbReference type="SMART" id="SM00404">
    <property type="entry name" value="PTPc_motif"/>
    <property type="match status" value="1"/>
</dbReference>
<dbReference type="Proteomes" id="UP001519460">
    <property type="component" value="Unassembled WGS sequence"/>
</dbReference>
<dbReference type="InterPro" id="IPR000242">
    <property type="entry name" value="PTP_cat"/>
</dbReference>
<dbReference type="SUPFAM" id="SSF52799">
    <property type="entry name" value="(Phosphotyrosine protein) phosphatases II"/>
    <property type="match status" value="1"/>
</dbReference>
<protein>
    <submittedName>
        <fullName evidence="3">Uncharacterized protein</fullName>
    </submittedName>
</protein>
<dbReference type="PANTHER" id="PTHR19134:SF449">
    <property type="entry name" value="TYROSINE-PROTEIN PHOSPHATASE 1"/>
    <property type="match status" value="1"/>
</dbReference>
<dbReference type="EMBL" id="JACVVK020000634">
    <property type="protein sequence ID" value="KAK7461583.1"/>
    <property type="molecule type" value="Genomic_DNA"/>
</dbReference>
<dbReference type="PROSITE" id="PS50056">
    <property type="entry name" value="TYR_PHOSPHATASE_2"/>
    <property type="match status" value="1"/>
</dbReference>
<comment type="caution">
    <text evidence="3">The sequence shown here is derived from an EMBL/GenBank/DDBJ whole genome shotgun (WGS) entry which is preliminary data.</text>
</comment>
<proteinExistence type="predicted"/>
<feature type="domain" description="Tyrosine-protein phosphatase" evidence="1">
    <location>
        <begin position="34"/>
        <end position="274"/>
    </location>
</feature>
<organism evidence="3 4">
    <name type="scientific">Batillaria attramentaria</name>
    <dbReference type="NCBI Taxonomy" id="370345"/>
    <lineage>
        <taxon>Eukaryota</taxon>
        <taxon>Metazoa</taxon>
        <taxon>Spiralia</taxon>
        <taxon>Lophotrochozoa</taxon>
        <taxon>Mollusca</taxon>
        <taxon>Gastropoda</taxon>
        <taxon>Caenogastropoda</taxon>
        <taxon>Sorbeoconcha</taxon>
        <taxon>Cerithioidea</taxon>
        <taxon>Batillariidae</taxon>
        <taxon>Batillaria</taxon>
    </lineage>
</organism>
<dbReference type="InterPro" id="IPR050348">
    <property type="entry name" value="Protein-Tyr_Phosphatase"/>
</dbReference>
<dbReference type="Gene3D" id="3.90.190.10">
    <property type="entry name" value="Protein tyrosine phosphatase superfamily"/>
    <property type="match status" value="1"/>
</dbReference>
<evidence type="ECO:0000313" key="4">
    <source>
        <dbReference type="Proteomes" id="UP001519460"/>
    </source>
</evidence>
<evidence type="ECO:0000313" key="3">
    <source>
        <dbReference type="EMBL" id="KAK7461583.1"/>
    </source>
</evidence>
<dbReference type="PROSITE" id="PS50055">
    <property type="entry name" value="TYR_PHOSPHATASE_PTP"/>
    <property type="match status" value="1"/>
</dbReference>
<accession>A0ABD0J529</accession>
<keyword evidence="4" id="KW-1185">Reference proteome</keyword>
<evidence type="ECO:0000259" key="2">
    <source>
        <dbReference type="PROSITE" id="PS50056"/>
    </source>
</evidence>
<dbReference type="InterPro" id="IPR000387">
    <property type="entry name" value="Tyr_Pase_dom"/>
</dbReference>
<feature type="domain" description="Tyrosine specific protein phosphatases" evidence="2">
    <location>
        <begin position="190"/>
        <end position="265"/>
    </location>
</feature>
<reference evidence="3 4" key="1">
    <citation type="journal article" date="2023" name="Sci. Data">
        <title>Genome assembly of the Korean intertidal mud-creeper Batillaria attramentaria.</title>
        <authorList>
            <person name="Patra A.K."/>
            <person name="Ho P.T."/>
            <person name="Jun S."/>
            <person name="Lee S.J."/>
            <person name="Kim Y."/>
            <person name="Won Y.J."/>
        </authorList>
    </citation>
    <scope>NUCLEOTIDE SEQUENCE [LARGE SCALE GENOMIC DNA]</scope>
    <source>
        <strain evidence="3">Wonlab-2016</strain>
    </source>
</reference>
<dbReference type="PANTHER" id="PTHR19134">
    <property type="entry name" value="RECEPTOR-TYPE TYROSINE-PROTEIN PHOSPHATASE"/>
    <property type="match status" value="1"/>
</dbReference>
<dbReference type="SMART" id="SM00194">
    <property type="entry name" value="PTPc"/>
    <property type="match status" value="1"/>
</dbReference>
<dbReference type="Pfam" id="PF00102">
    <property type="entry name" value="Y_phosphatase"/>
    <property type="match status" value="1"/>
</dbReference>
<dbReference type="InterPro" id="IPR003595">
    <property type="entry name" value="Tyr_Pase_cat"/>
</dbReference>
<sequence length="287" mass="32684">MLDLLTYPNQRLPLCHQMLKHMGQYSAKPKHTMATMPENRDKNRNMNTLPDDDHVVYLSAHVRGRNQYINAVYLSSFHHRRGFVLTQLPIPDNTLIDFWRLVEGCHVTKIVSLGSDKEEKTIKNYCRYWPRGMGEVMTTGPYTITSDSGSKLGDCLSSYRLTLTKADELRREVEVFHYRNWAGEVPGDTSSLLQLVDTVKGDSVKDVTSPIIVQCIDGAAKSGLFCALFDVISRVTYDDEIDAYLTAREVQRIRPQAVATNTQYRYLYHVAQAYIRHVGVYANSGVK</sequence>
<dbReference type="CDD" id="cd00047">
    <property type="entry name" value="PTPc"/>
    <property type="match status" value="1"/>
</dbReference>
<dbReference type="PRINTS" id="PR00700">
    <property type="entry name" value="PRTYPHPHTASE"/>
</dbReference>
<dbReference type="AlphaFoldDB" id="A0ABD0J529"/>
<name>A0ABD0J529_9CAEN</name>